<organism evidence="1 2">
    <name type="scientific">Marinilabilia rubra</name>
    <dbReference type="NCBI Taxonomy" id="2162893"/>
    <lineage>
        <taxon>Bacteria</taxon>
        <taxon>Pseudomonadati</taxon>
        <taxon>Bacteroidota</taxon>
        <taxon>Bacteroidia</taxon>
        <taxon>Marinilabiliales</taxon>
        <taxon>Marinilabiliaceae</taxon>
        <taxon>Marinilabilia</taxon>
    </lineage>
</organism>
<reference evidence="1 2" key="1">
    <citation type="submission" date="2018-05" db="EMBL/GenBank/DDBJ databases">
        <title>Marinilabilia rubrum sp. nov., isolated from saltern sediment.</title>
        <authorList>
            <person name="Zhang R."/>
        </authorList>
    </citation>
    <scope>NUCLEOTIDE SEQUENCE [LARGE SCALE GENOMIC DNA]</scope>
    <source>
        <strain evidence="1 2">WTE16</strain>
    </source>
</reference>
<accession>A0A2U2BC68</accession>
<protein>
    <submittedName>
        <fullName evidence="1">Uncharacterized protein</fullName>
    </submittedName>
</protein>
<dbReference type="Proteomes" id="UP000244956">
    <property type="component" value="Unassembled WGS sequence"/>
</dbReference>
<dbReference type="AlphaFoldDB" id="A0A2U2BC68"/>
<keyword evidence="2" id="KW-1185">Reference proteome</keyword>
<gene>
    <name evidence="1" type="ORF">DDZ16_03225</name>
</gene>
<evidence type="ECO:0000313" key="2">
    <source>
        <dbReference type="Proteomes" id="UP000244956"/>
    </source>
</evidence>
<name>A0A2U2BC68_9BACT</name>
<sequence>MLKTLTYSDLNIKTTHFSDINKLSTQMTIVAIAFLWPYLANNDKHENICTMKKWLTFFYIWTHKNCTYHL</sequence>
<dbReference type="EMBL" id="QEWP01000002">
    <property type="protein sequence ID" value="PWE00623.1"/>
    <property type="molecule type" value="Genomic_DNA"/>
</dbReference>
<comment type="caution">
    <text evidence="1">The sequence shown here is derived from an EMBL/GenBank/DDBJ whole genome shotgun (WGS) entry which is preliminary data.</text>
</comment>
<evidence type="ECO:0000313" key="1">
    <source>
        <dbReference type="EMBL" id="PWE00623.1"/>
    </source>
</evidence>
<proteinExistence type="predicted"/>